<dbReference type="Gene3D" id="2.40.160.50">
    <property type="entry name" value="membrane protein fhac: a member of the omp85/tpsb transporter family"/>
    <property type="match status" value="1"/>
</dbReference>
<evidence type="ECO:0000259" key="3">
    <source>
        <dbReference type="Pfam" id="PF01103"/>
    </source>
</evidence>
<dbReference type="EMBL" id="CP011797">
    <property type="protein sequence ID" value="ATX76064.1"/>
    <property type="molecule type" value="Genomic_DNA"/>
</dbReference>
<dbReference type="KEGG" id="rfo:REIFOR_00896"/>
<organism evidence="4 5">
    <name type="scientific">Reinekea forsetii</name>
    <dbReference type="NCBI Taxonomy" id="1336806"/>
    <lineage>
        <taxon>Bacteria</taxon>
        <taxon>Pseudomonadati</taxon>
        <taxon>Pseudomonadota</taxon>
        <taxon>Gammaproteobacteria</taxon>
        <taxon>Oceanospirillales</taxon>
        <taxon>Saccharospirillaceae</taxon>
        <taxon>Reinekea</taxon>
    </lineage>
</organism>
<keyword evidence="2" id="KW-0472">Membrane</keyword>
<evidence type="ECO:0000256" key="2">
    <source>
        <dbReference type="ARBA" id="ARBA00023136"/>
    </source>
</evidence>
<feature type="domain" description="Bacterial surface antigen (D15)" evidence="3">
    <location>
        <begin position="117"/>
        <end position="360"/>
    </location>
</feature>
<dbReference type="GO" id="GO:0019867">
    <property type="term" value="C:outer membrane"/>
    <property type="evidence" value="ECO:0007669"/>
    <property type="project" value="InterPro"/>
</dbReference>
<evidence type="ECO:0000256" key="1">
    <source>
        <dbReference type="ARBA" id="ARBA00004370"/>
    </source>
</evidence>
<evidence type="ECO:0000313" key="5">
    <source>
        <dbReference type="Proteomes" id="UP000229757"/>
    </source>
</evidence>
<dbReference type="Proteomes" id="UP000229757">
    <property type="component" value="Chromosome"/>
</dbReference>
<sequence>MEQTAPMNINRLTLGLVLLVAVESVAAPLKPATWVPLPAVGSSPETGFQYGAYVMRIFAQQTPTVPQNRLEALLQGTTEGQYQAYIWPSVYVSDGAWNISGKLGGKYWPSDYYGQANQTPDAGDSYADSALESSVSATRKVTDTFYLGASLLAEFHRIDALIDPSQADLLDASVAGQSGGLYTGLGISGRIDSRDNTDWSTSGQLWSSRLDLYSEALGSDVGFYLAQVSAAHFITLGADVLAVRAHGQLASAKTPFTHLPKPTGDRTLRGANGNRWIDFTALGGQLEWRKTLGPKWAGVAFFDSIQVAPSLAELQVSEFHSSVGLGLRFATTPDRFNVRLDIGLVDAQELNFAITVGEAF</sequence>
<protein>
    <submittedName>
        <fullName evidence="4">Putative outer membrane protein</fullName>
    </submittedName>
</protein>
<accession>A0A2K8KRX8</accession>
<dbReference type="AlphaFoldDB" id="A0A2K8KRX8"/>
<name>A0A2K8KRX8_9GAMM</name>
<comment type="subcellular location">
    <subcellularLocation>
        <location evidence="1">Membrane</location>
    </subcellularLocation>
</comment>
<gene>
    <name evidence="4" type="ORF">REIFOR_00896</name>
</gene>
<reference evidence="4 5" key="1">
    <citation type="journal article" date="2017" name="Environ. Microbiol.">
        <title>Genomic and physiological analyses of 'Reinekea forsetii' reveal a versatile opportunistic lifestyle during spring algae blooms.</title>
        <authorList>
            <person name="Avci B."/>
            <person name="Hahnke R.L."/>
            <person name="Chafee M."/>
            <person name="Fischer T."/>
            <person name="Gruber-Vodicka H."/>
            <person name="Tegetmeyer H.E."/>
            <person name="Harder J."/>
            <person name="Fuchs B.M."/>
            <person name="Amann R.I."/>
            <person name="Teeling H."/>
        </authorList>
    </citation>
    <scope>NUCLEOTIDE SEQUENCE [LARGE SCALE GENOMIC DNA]</scope>
    <source>
        <strain evidence="4 5">Hel1_31_D35</strain>
    </source>
</reference>
<keyword evidence="5" id="KW-1185">Reference proteome</keyword>
<dbReference type="InterPro" id="IPR000184">
    <property type="entry name" value="Bac_surfAg_D15"/>
</dbReference>
<proteinExistence type="predicted"/>
<dbReference type="Pfam" id="PF01103">
    <property type="entry name" value="Omp85"/>
    <property type="match status" value="1"/>
</dbReference>
<evidence type="ECO:0000313" key="4">
    <source>
        <dbReference type="EMBL" id="ATX76064.1"/>
    </source>
</evidence>